<dbReference type="NCBIfam" id="TIGR03464">
    <property type="entry name" value="HpnC"/>
    <property type="match status" value="1"/>
</dbReference>
<reference evidence="2" key="1">
    <citation type="submission" date="2019-12" db="EMBL/GenBank/DDBJ databases">
        <authorList>
            <person name="Cremers G."/>
        </authorList>
    </citation>
    <scope>NUCLEOTIDE SEQUENCE</scope>
    <source>
        <strain evidence="2">Mbul1</strain>
    </source>
</reference>
<name>A0A679IV16_9HYPH</name>
<dbReference type="PANTHER" id="PTHR31480">
    <property type="entry name" value="BIFUNCTIONAL LYCOPENE CYCLASE/PHYTOENE SYNTHASE"/>
    <property type="match status" value="1"/>
</dbReference>
<dbReference type="AlphaFoldDB" id="A0A679IV16"/>
<dbReference type="SFLD" id="SFLDG01018">
    <property type="entry name" value="Squalene/Phytoene_Synthase_Lik"/>
    <property type="match status" value="1"/>
</dbReference>
<dbReference type="Pfam" id="PF00494">
    <property type="entry name" value="SQS_PSY"/>
    <property type="match status" value="1"/>
</dbReference>
<proteinExistence type="predicted"/>
<feature type="compositionally biased region" description="Basic and acidic residues" evidence="1">
    <location>
        <begin position="12"/>
        <end position="21"/>
    </location>
</feature>
<dbReference type="Gene3D" id="1.10.600.10">
    <property type="entry name" value="Farnesyl Diphosphate Synthase"/>
    <property type="match status" value="1"/>
</dbReference>
<sequence length="304" mass="33330">MTATLDSATDARSGKGHKDENFPVASHLIHPKNRGAILAFYDFVRAGDDVADHAELSPERKVELLDDLADALTGKGPSDREAEPLKRELAARGLPATHALELLDAFRLDARKNRYEDWDDLIAYCRLSAMPVGRFVLDIHGEDPAVVWGPSDAICAALQIINHLQDCAKDYRRNDRVYLPRDVLERHGVSVDALAADKATPALRAAIRELAERTMVLLDEGAVLPDLIDDLRLSLEIAAIHRLAVVLTKGLLTRDPLSEKVHHGKAGFALTALGGIASTLARRPFRSRILRRQSTRVASQGAQS</sequence>
<protein>
    <submittedName>
        <fullName evidence="2">Phytoene synthase</fullName>
        <ecNumber evidence="2">2.5.1.-</ecNumber>
    </submittedName>
</protein>
<dbReference type="GO" id="GO:0051996">
    <property type="term" value="F:squalene synthase [NAD(P)H] activity"/>
    <property type="evidence" value="ECO:0007669"/>
    <property type="project" value="InterPro"/>
</dbReference>
<feature type="region of interest" description="Disordered" evidence="1">
    <location>
        <begin position="1"/>
        <end position="24"/>
    </location>
</feature>
<dbReference type="SUPFAM" id="SSF48576">
    <property type="entry name" value="Terpenoid synthases"/>
    <property type="match status" value="1"/>
</dbReference>
<gene>
    <name evidence="2" type="primary">crtB_2</name>
    <name evidence="2" type="ORF">MBUL_02703</name>
</gene>
<dbReference type="GO" id="GO:0016114">
    <property type="term" value="P:terpenoid biosynthetic process"/>
    <property type="evidence" value="ECO:0007669"/>
    <property type="project" value="UniProtKB-ARBA"/>
</dbReference>
<dbReference type="EC" id="2.5.1.-" evidence="2"/>
<dbReference type="InterPro" id="IPR002060">
    <property type="entry name" value="Squ/phyt_synthse"/>
</dbReference>
<organism evidence="2">
    <name type="scientific">Methylobacterium bullatum</name>
    <dbReference type="NCBI Taxonomy" id="570505"/>
    <lineage>
        <taxon>Bacteria</taxon>
        <taxon>Pseudomonadati</taxon>
        <taxon>Pseudomonadota</taxon>
        <taxon>Alphaproteobacteria</taxon>
        <taxon>Hyphomicrobiales</taxon>
        <taxon>Methylobacteriaceae</taxon>
        <taxon>Methylobacterium</taxon>
    </lineage>
</organism>
<dbReference type="GO" id="GO:0004311">
    <property type="term" value="F:geranylgeranyl diphosphate synthase activity"/>
    <property type="evidence" value="ECO:0007669"/>
    <property type="project" value="InterPro"/>
</dbReference>
<accession>A0A679IV16</accession>
<dbReference type="InterPro" id="IPR044843">
    <property type="entry name" value="Trans_IPPS_bact-type"/>
</dbReference>
<dbReference type="SFLD" id="SFLDG01212">
    <property type="entry name" value="Phytoene_synthase_like"/>
    <property type="match status" value="1"/>
</dbReference>
<keyword evidence="2" id="KW-0808">Transferase</keyword>
<evidence type="ECO:0000313" key="2">
    <source>
        <dbReference type="EMBL" id="CAA2104437.1"/>
    </source>
</evidence>
<dbReference type="SFLD" id="SFLDS00005">
    <property type="entry name" value="Isoprenoid_Synthase_Type_I"/>
    <property type="match status" value="1"/>
</dbReference>
<evidence type="ECO:0000256" key="1">
    <source>
        <dbReference type="SAM" id="MobiDB-lite"/>
    </source>
</evidence>
<dbReference type="InterPro" id="IPR033904">
    <property type="entry name" value="Trans_IPPS_HH"/>
</dbReference>
<dbReference type="InterPro" id="IPR008949">
    <property type="entry name" value="Isoprenoid_synthase_dom_sf"/>
</dbReference>
<dbReference type="EMBL" id="LR743504">
    <property type="protein sequence ID" value="CAA2104437.1"/>
    <property type="molecule type" value="Genomic_DNA"/>
</dbReference>
<dbReference type="InterPro" id="IPR017827">
    <property type="entry name" value="HSQ_synthase_HpnC"/>
</dbReference>
<dbReference type="CDD" id="cd00683">
    <property type="entry name" value="Trans_IPPS_HH"/>
    <property type="match status" value="1"/>
</dbReference>